<keyword evidence="4" id="KW-1185">Reference proteome</keyword>
<comment type="similarity">
    <text evidence="1">Belongs to the universal stress protein A family.</text>
</comment>
<evidence type="ECO:0000313" key="4">
    <source>
        <dbReference type="Proteomes" id="UP001499895"/>
    </source>
</evidence>
<name>A0ABN1B2G3_9ACTN</name>
<reference evidence="3 4" key="1">
    <citation type="journal article" date="2019" name="Int. J. Syst. Evol. Microbiol.">
        <title>The Global Catalogue of Microorganisms (GCM) 10K type strain sequencing project: providing services to taxonomists for standard genome sequencing and annotation.</title>
        <authorList>
            <consortium name="The Broad Institute Genomics Platform"/>
            <consortium name="The Broad Institute Genome Sequencing Center for Infectious Disease"/>
            <person name="Wu L."/>
            <person name="Ma J."/>
        </authorList>
    </citation>
    <scope>NUCLEOTIDE SEQUENCE [LARGE SCALE GENOMIC DNA]</scope>
    <source>
        <strain evidence="3 4">JCM 10649</strain>
    </source>
</reference>
<dbReference type="PRINTS" id="PR01438">
    <property type="entry name" value="UNVRSLSTRESS"/>
</dbReference>
<dbReference type="RefSeq" id="WP_344096278.1">
    <property type="nucleotide sequence ID" value="NZ_BAAAHB010000108.1"/>
</dbReference>
<gene>
    <name evidence="3" type="ORF">GCM10009544_57490</name>
</gene>
<dbReference type="Proteomes" id="UP001499895">
    <property type="component" value="Unassembled WGS sequence"/>
</dbReference>
<evidence type="ECO:0000313" key="3">
    <source>
        <dbReference type="EMBL" id="GAA0488862.1"/>
    </source>
</evidence>
<dbReference type="EMBL" id="BAAAHB010000108">
    <property type="protein sequence ID" value="GAA0488862.1"/>
    <property type="molecule type" value="Genomic_DNA"/>
</dbReference>
<dbReference type="Gene3D" id="3.40.50.620">
    <property type="entry name" value="HUPs"/>
    <property type="match status" value="1"/>
</dbReference>
<proteinExistence type="inferred from homology"/>
<dbReference type="Pfam" id="PF00582">
    <property type="entry name" value="Usp"/>
    <property type="match status" value="1"/>
</dbReference>
<sequence length="158" mass="16401">MSETVERVERVVVGVDGSAGSVAALRQGAREAVRHGAVLCPVLAWAPPGGEAADAVSPAPRDVRAHWERAARERLMRTCDKALAGRADRPSIAPRVLRADPGPALVACAHHGGDLLVMGAGSHGPVRRLLRGSVSRHCLKHAHCPVLVVPPGPVSPGS</sequence>
<dbReference type="PANTHER" id="PTHR31964">
    <property type="entry name" value="ADENINE NUCLEOTIDE ALPHA HYDROLASES-LIKE SUPERFAMILY PROTEIN"/>
    <property type="match status" value="1"/>
</dbReference>
<comment type="caution">
    <text evidence="3">The sequence shown here is derived from an EMBL/GenBank/DDBJ whole genome shotgun (WGS) entry which is preliminary data.</text>
</comment>
<dbReference type="InterPro" id="IPR014729">
    <property type="entry name" value="Rossmann-like_a/b/a_fold"/>
</dbReference>
<feature type="domain" description="UspA" evidence="2">
    <location>
        <begin position="9"/>
        <end position="150"/>
    </location>
</feature>
<organism evidence="3 4">
    <name type="scientific">Streptomyces stramineus</name>
    <dbReference type="NCBI Taxonomy" id="173861"/>
    <lineage>
        <taxon>Bacteria</taxon>
        <taxon>Bacillati</taxon>
        <taxon>Actinomycetota</taxon>
        <taxon>Actinomycetes</taxon>
        <taxon>Kitasatosporales</taxon>
        <taxon>Streptomycetaceae</taxon>
        <taxon>Streptomyces</taxon>
    </lineage>
</organism>
<evidence type="ECO:0000256" key="1">
    <source>
        <dbReference type="ARBA" id="ARBA00008791"/>
    </source>
</evidence>
<dbReference type="InterPro" id="IPR006016">
    <property type="entry name" value="UspA"/>
</dbReference>
<dbReference type="PANTHER" id="PTHR31964:SF113">
    <property type="entry name" value="USPA DOMAIN-CONTAINING PROTEIN"/>
    <property type="match status" value="1"/>
</dbReference>
<dbReference type="SUPFAM" id="SSF52402">
    <property type="entry name" value="Adenine nucleotide alpha hydrolases-like"/>
    <property type="match status" value="1"/>
</dbReference>
<dbReference type="InterPro" id="IPR006015">
    <property type="entry name" value="Universal_stress_UspA"/>
</dbReference>
<evidence type="ECO:0000259" key="2">
    <source>
        <dbReference type="Pfam" id="PF00582"/>
    </source>
</evidence>
<accession>A0ABN1B2G3</accession>
<protein>
    <recommendedName>
        <fullName evidence="2">UspA domain-containing protein</fullName>
    </recommendedName>
</protein>